<dbReference type="EMBL" id="KZ613859">
    <property type="protein sequence ID" value="PMD54644.1"/>
    <property type="molecule type" value="Genomic_DNA"/>
</dbReference>
<protein>
    <submittedName>
        <fullName evidence="2">Uncharacterized protein</fullName>
    </submittedName>
</protein>
<dbReference type="AlphaFoldDB" id="A0A2J6SV46"/>
<evidence type="ECO:0000256" key="1">
    <source>
        <dbReference type="SAM" id="MobiDB-lite"/>
    </source>
</evidence>
<accession>A0A2J6SV46</accession>
<feature type="region of interest" description="Disordered" evidence="1">
    <location>
        <begin position="551"/>
        <end position="570"/>
    </location>
</feature>
<feature type="region of interest" description="Disordered" evidence="1">
    <location>
        <begin position="807"/>
        <end position="827"/>
    </location>
</feature>
<proteinExistence type="predicted"/>
<gene>
    <name evidence="2" type="ORF">K444DRAFT_109813</name>
</gene>
<dbReference type="STRING" id="1095630.A0A2J6SV46"/>
<feature type="region of interest" description="Disordered" evidence="1">
    <location>
        <begin position="463"/>
        <end position="532"/>
    </location>
</feature>
<dbReference type="Proteomes" id="UP000235371">
    <property type="component" value="Unassembled WGS sequence"/>
</dbReference>
<feature type="compositionally biased region" description="Polar residues" evidence="1">
    <location>
        <begin position="468"/>
        <end position="500"/>
    </location>
</feature>
<dbReference type="GeneID" id="36578392"/>
<feature type="compositionally biased region" description="Basic and acidic residues" evidence="1">
    <location>
        <begin position="108"/>
        <end position="124"/>
    </location>
</feature>
<reference evidence="2 3" key="1">
    <citation type="submission" date="2016-04" db="EMBL/GenBank/DDBJ databases">
        <title>A degradative enzymes factory behind the ericoid mycorrhizal symbiosis.</title>
        <authorList>
            <consortium name="DOE Joint Genome Institute"/>
            <person name="Martino E."/>
            <person name="Morin E."/>
            <person name="Grelet G."/>
            <person name="Kuo A."/>
            <person name="Kohler A."/>
            <person name="Daghino S."/>
            <person name="Barry K."/>
            <person name="Choi C."/>
            <person name="Cichocki N."/>
            <person name="Clum A."/>
            <person name="Copeland A."/>
            <person name="Hainaut M."/>
            <person name="Haridas S."/>
            <person name="Labutti K."/>
            <person name="Lindquist E."/>
            <person name="Lipzen A."/>
            <person name="Khouja H.-R."/>
            <person name="Murat C."/>
            <person name="Ohm R."/>
            <person name="Olson A."/>
            <person name="Spatafora J."/>
            <person name="Veneault-Fourrey C."/>
            <person name="Henrissat B."/>
            <person name="Grigoriev I."/>
            <person name="Martin F."/>
            <person name="Perotto S."/>
        </authorList>
    </citation>
    <scope>NUCLEOTIDE SEQUENCE [LARGE SCALE GENOMIC DNA]</scope>
    <source>
        <strain evidence="2 3">E</strain>
    </source>
</reference>
<feature type="compositionally biased region" description="Basic and acidic residues" evidence="1">
    <location>
        <begin position="1059"/>
        <end position="1080"/>
    </location>
</feature>
<dbReference type="RefSeq" id="XP_024731548.1">
    <property type="nucleotide sequence ID" value="XM_024870310.1"/>
</dbReference>
<dbReference type="InParanoid" id="A0A2J6SV46"/>
<feature type="region of interest" description="Disordered" evidence="1">
    <location>
        <begin position="89"/>
        <end position="141"/>
    </location>
</feature>
<name>A0A2J6SV46_9HELO</name>
<feature type="compositionally biased region" description="Polar residues" evidence="1">
    <location>
        <begin position="509"/>
        <end position="521"/>
    </location>
</feature>
<feature type="region of interest" description="Disordered" evidence="1">
    <location>
        <begin position="1007"/>
        <end position="1094"/>
    </location>
</feature>
<evidence type="ECO:0000313" key="2">
    <source>
        <dbReference type="EMBL" id="PMD54644.1"/>
    </source>
</evidence>
<keyword evidence="3" id="KW-1185">Reference proteome</keyword>
<feature type="compositionally biased region" description="Polar residues" evidence="1">
    <location>
        <begin position="556"/>
        <end position="570"/>
    </location>
</feature>
<sequence>MSNTEIKMTTRSSSIDAPRYSPDELLHLRSSLPVLNCVINKLNRHPDIASIVRLPEEAFRDPDRFTCESRSLVDVTNGRNKQHMIKGHVVESSEESEYQTISSRKANRSSDEVKWNFRRRDASDRTSQPHSAPTGVAAQQSDNFQRFYRAVVSPTHVRVTAGGRIVPNTRTSAPPVFEWNGEKFHFETRKTEPDRDHHNLPPNSWQHSAPPPQGFPPSIPGGFLPHYNLLPRANPIAMATMSPPVQPGLLTTNSQPPPVSGENVAASHQTNSLPQQIKISPPTQFDQTKPFMYNGHLVYPVQPGFQPPPGALPVPMSMLGNPGFLPQNPMTAPTGFYPPQFPGTLASMANPFMFPPGQQLPMVVPNGLQPADNVPSLAPYLPFLPPTMVSITELVKSQIQFLQSGLKQMEHKMGNNKHQVEESFMEHQRGLIASQIGNLEAMLETQLAQEGAMIAQRRDEHGGLGISVPSSKDITMPSLTSNNTIVAQPSKDTSMSTGAQGDSPKPTAETETPQIEQSNGNKKPLARSDSTTKSRLTMAAAMAPPFQPRTQAAIAQASQSHLANETSRSAVTSPIEDILFETQAQIEARLLAKSSTDWGYGGFPAATKNVTLSRTQSVQESSNQRQIEAPLPVLQKFNTFHGETTTMAPASPPIISPNAVPYLVGKPPNGVSASQVKDSDFVYPRHLTQDEVRARFLYWGKAPRSVQSGLPKFDGKDFYPPSPVKQDAQLATVTPSNSSSAIVPQLNFEKLFDSPAPSPQRIVPSERIAQYNQVSIPNQPASFGTPDHGEYGSLSFHPSFTGLSHWSTHDSRLEDLPQQPQTPSRPTCARNLVISPVTEDFSHLFLERGVPGYKSPSPLHNNTTESLVKFEKEPVTPKNPGSPSESDRELETGRVNSEMQTTAEVVENDAFSDNSSVEFHLLPQKTRSPRTSHEASFAERVENFRSIEQQTLFLQNMLKNTTQTQMTSPALSGAISSATAHGYLPQYRGSAAASLAPAMVNFATGERDSERSTAKPEITHDSGVAPSISANPLPENRPLNVNRFQRPTPPPAETMGAEEYMRYLTQKDEADKKLLEKQWNTDDSGTGPVSGSDW</sequence>
<feature type="compositionally biased region" description="Polar residues" evidence="1">
    <location>
        <begin position="1081"/>
        <end position="1094"/>
    </location>
</feature>
<feature type="compositionally biased region" description="Polar residues" evidence="1">
    <location>
        <begin position="125"/>
        <end position="141"/>
    </location>
</feature>
<organism evidence="2 3">
    <name type="scientific">Hyaloscypha bicolor E</name>
    <dbReference type="NCBI Taxonomy" id="1095630"/>
    <lineage>
        <taxon>Eukaryota</taxon>
        <taxon>Fungi</taxon>
        <taxon>Dikarya</taxon>
        <taxon>Ascomycota</taxon>
        <taxon>Pezizomycotina</taxon>
        <taxon>Leotiomycetes</taxon>
        <taxon>Helotiales</taxon>
        <taxon>Hyaloscyphaceae</taxon>
        <taxon>Hyaloscypha</taxon>
        <taxon>Hyaloscypha bicolor</taxon>
    </lineage>
</organism>
<feature type="region of interest" description="Disordered" evidence="1">
    <location>
        <begin position="851"/>
        <end position="893"/>
    </location>
</feature>
<feature type="compositionally biased region" description="Basic and acidic residues" evidence="1">
    <location>
        <begin position="1007"/>
        <end position="1020"/>
    </location>
</feature>
<feature type="compositionally biased region" description="Basic and acidic residues" evidence="1">
    <location>
        <begin position="188"/>
        <end position="199"/>
    </location>
</feature>
<dbReference type="OrthoDB" id="5401902at2759"/>
<feature type="region of interest" description="Disordered" evidence="1">
    <location>
        <begin position="188"/>
        <end position="215"/>
    </location>
</feature>
<evidence type="ECO:0000313" key="3">
    <source>
        <dbReference type="Proteomes" id="UP000235371"/>
    </source>
</evidence>